<evidence type="ECO:0000313" key="3">
    <source>
        <dbReference type="EMBL" id="KJU83889.1"/>
    </source>
</evidence>
<gene>
    <name evidence="3" type="ORF">MBAV_003928</name>
</gene>
<dbReference type="InterPro" id="IPR000525">
    <property type="entry name" value="Initiator_Rep_WH1"/>
</dbReference>
<reference evidence="3 4" key="1">
    <citation type="submission" date="2015-02" db="EMBL/GenBank/DDBJ databases">
        <title>Single-cell genomics of uncultivated deep-branching MTB reveals a conserved set of magnetosome genes.</title>
        <authorList>
            <person name="Kolinko S."/>
            <person name="Richter M."/>
            <person name="Glockner F.O."/>
            <person name="Brachmann A."/>
            <person name="Schuler D."/>
        </authorList>
    </citation>
    <scope>NUCLEOTIDE SEQUENCE [LARGE SCALE GENOMIC DNA]</scope>
    <source>
        <strain evidence="3">TM-1</strain>
    </source>
</reference>
<dbReference type="Gene3D" id="1.10.10.10">
    <property type="entry name" value="Winged helix-like DNA-binding domain superfamily/Winged helix DNA-binding domain"/>
    <property type="match status" value="1"/>
</dbReference>
<protein>
    <submittedName>
        <fullName evidence="3">Replication initiator protein</fullName>
    </submittedName>
</protein>
<sequence length="165" mass="19246">MAIRRKEHALVTKSNDLVEARYDLTLTEQRVILYMVSMIEPNDEDFKTYRITVSEFVKIIGIDDKSAYNQIRQVTENLISNILRIYQPETNSYLSVAWLSSSKYFAGDGYVELRFDPGLKPYLLGMKQRFTSYTLAAVARLNSVYSIRIYELLKQYQKIGVRTFT</sequence>
<dbReference type="Pfam" id="PF01051">
    <property type="entry name" value="Rep3_N"/>
    <property type="match status" value="1"/>
</dbReference>
<dbReference type="Proteomes" id="UP000033423">
    <property type="component" value="Unassembled WGS sequence"/>
</dbReference>
<evidence type="ECO:0000256" key="1">
    <source>
        <dbReference type="ARBA" id="ARBA00038283"/>
    </source>
</evidence>
<keyword evidence="4" id="KW-1185">Reference proteome</keyword>
<organism evidence="3 4">
    <name type="scientific">Candidatus Magnetobacterium bavaricum</name>
    <dbReference type="NCBI Taxonomy" id="29290"/>
    <lineage>
        <taxon>Bacteria</taxon>
        <taxon>Pseudomonadati</taxon>
        <taxon>Nitrospirota</taxon>
        <taxon>Thermodesulfovibrionia</taxon>
        <taxon>Thermodesulfovibrionales</taxon>
        <taxon>Candidatus Magnetobacteriaceae</taxon>
        <taxon>Candidatus Magnetobacterium</taxon>
    </lineage>
</organism>
<accession>A0A0F3GPJ5</accession>
<feature type="domain" description="Initiator Rep protein WH1" evidence="2">
    <location>
        <begin position="11"/>
        <end position="154"/>
    </location>
</feature>
<dbReference type="EMBL" id="LACI01001696">
    <property type="protein sequence ID" value="KJU83889.1"/>
    <property type="molecule type" value="Genomic_DNA"/>
</dbReference>
<dbReference type="InterPro" id="IPR036390">
    <property type="entry name" value="WH_DNA-bd_sf"/>
</dbReference>
<proteinExistence type="inferred from homology"/>
<dbReference type="InterPro" id="IPR036388">
    <property type="entry name" value="WH-like_DNA-bd_sf"/>
</dbReference>
<dbReference type="GO" id="GO:0006270">
    <property type="term" value="P:DNA replication initiation"/>
    <property type="evidence" value="ECO:0007669"/>
    <property type="project" value="InterPro"/>
</dbReference>
<comment type="similarity">
    <text evidence="1">Belongs to the initiator RepB protein family.</text>
</comment>
<evidence type="ECO:0000313" key="4">
    <source>
        <dbReference type="Proteomes" id="UP000033423"/>
    </source>
</evidence>
<evidence type="ECO:0000259" key="2">
    <source>
        <dbReference type="Pfam" id="PF01051"/>
    </source>
</evidence>
<name>A0A0F3GPJ5_9BACT</name>
<dbReference type="SUPFAM" id="SSF46785">
    <property type="entry name" value="Winged helix' DNA-binding domain"/>
    <property type="match status" value="2"/>
</dbReference>
<dbReference type="GO" id="GO:0003887">
    <property type="term" value="F:DNA-directed DNA polymerase activity"/>
    <property type="evidence" value="ECO:0007669"/>
    <property type="project" value="InterPro"/>
</dbReference>
<feature type="non-terminal residue" evidence="3">
    <location>
        <position position="165"/>
    </location>
</feature>
<comment type="caution">
    <text evidence="3">The sequence shown here is derived from an EMBL/GenBank/DDBJ whole genome shotgun (WGS) entry which is preliminary data.</text>
</comment>
<dbReference type="AlphaFoldDB" id="A0A0F3GPJ5"/>